<evidence type="ECO:0000313" key="4">
    <source>
        <dbReference type="Proteomes" id="UP000019132"/>
    </source>
</evidence>
<feature type="compositionally biased region" description="Low complexity" evidence="2">
    <location>
        <begin position="96"/>
        <end position="107"/>
    </location>
</feature>
<proteinExistence type="predicted"/>
<dbReference type="InterPro" id="IPR002110">
    <property type="entry name" value="Ankyrin_rpt"/>
</dbReference>
<dbReference type="Pfam" id="PF12796">
    <property type="entry name" value="Ank_2"/>
    <property type="match status" value="1"/>
</dbReference>
<dbReference type="HOGENOM" id="CLU_770733_0_0_1"/>
<dbReference type="InParanoid" id="K3X765"/>
<dbReference type="SMART" id="SM00248">
    <property type="entry name" value="ANK"/>
    <property type="match status" value="3"/>
</dbReference>
<dbReference type="Proteomes" id="UP000019132">
    <property type="component" value="Unassembled WGS sequence"/>
</dbReference>
<dbReference type="SUPFAM" id="SSF48403">
    <property type="entry name" value="Ankyrin repeat"/>
    <property type="match status" value="1"/>
</dbReference>
<dbReference type="PROSITE" id="PS50297">
    <property type="entry name" value="ANK_REP_REGION"/>
    <property type="match status" value="1"/>
</dbReference>
<evidence type="ECO:0000256" key="2">
    <source>
        <dbReference type="SAM" id="MobiDB-lite"/>
    </source>
</evidence>
<organism evidence="3 4">
    <name type="scientific">Globisporangium ultimum (strain ATCC 200006 / CBS 805.95 / DAOM BR144)</name>
    <name type="common">Pythium ultimum</name>
    <dbReference type="NCBI Taxonomy" id="431595"/>
    <lineage>
        <taxon>Eukaryota</taxon>
        <taxon>Sar</taxon>
        <taxon>Stramenopiles</taxon>
        <taxon>Oomycota</taxon>
        <taxon>Peronosporomycetes</taxon>
        <taxon>Pythiales</taxon>
        <taxon>Pythiaceae</taxon>
        <taxon>Globisporangium</taxon>
    </lineage>
</organism>
<keyword evidence="4" id="KW-1185">Reference proteome</keyword>
<dbReference type="EnsemblProtists" id="PYU1_T013064">
    <property type="protein sequence ID" value="PYU1_T013064"/>
    <property type="gene ID" value="PYU1_G013037"/>
</dbReference>
<sequence>MGLESRWDPARHAQTDSVLADKTAWRTLVKPHNSSSSQQQTLRRIAHAHDTLRVAIEFIGRTATWGNAAVSPIPFNGKDGAANKKARSPRRQRRASCTPTCSFSSFSKAREEEETGDIQQENALDDTVHAIATLTLAAPFPVTPTSWLTPFDSGNAGTQEDPSKSLTWSSYFSDQEPPVIIASQRGDFEMVKLLIEIGTSVNVRGEDGETALIAATRFDRPDMVPLLIDAGGSLGTVTATGEPSEKDSAPLLPTTLEKIADLCKSTDEFQDKCLNVVDRLKDICVQLREPNADSGDTAATIATAQTEFANIVFHVCKFLLKCEAENQSIISRYIGSCSMATHLRGFHKELDCFLQEYNLN</sequence>
<dbReference type="VEuPathDB" id="FungiDB:PYU1_G013037"/>
<reference evidence="3" key="3">
    <citation type="submission" date="2015-02" db="UniProtKB">
        <authorList>
            <consortium name="EnsemblProtists"/>
        </authorList>
    </citation>
    <scope>IDENTIFICATION</scope>
    <source>
        <strain evidence="3">DAOM BR144</strain>
    </source>
</reference>
<dbReference type="Gene3D" id="1.25.40.20">
    <property type="entry name" value="Ankyrin repeat-containing domain"/>
    <property type="match status" value="1"/>
</dbReference>
<name>K3X765_GLOUD</name>
<dbReference type="PROSITE" id="PS50088">
    <property type="entry name" value="ANK_REPEAT"/>
    <property type="match status" value="1"/>
</dbReference>
<reference evidence="4" key="1">
    <citation type="journal article" date="2010" name="Genome Biol.">
        <title>Genome sequence of the necrotrophic plant pathogen Pythium ultimum reveals original pathogenicity mechanisms and effector repertoire.</title>
        <authorList>
            <person name="Levesque C.A."/>
            <person name="Brouwer H."/>
            <person name="Cano L."/>
            <person name="Hamilton J.P."/>
            <person name="Holt C."/>
            <person name="Huitema E."/>
            <person name="Raffaele S."/>
            <person name="Robideau G.P."/>
            <person name="Thines M."/>
            <person name="Win J."/>
            <person name="Zerillo M.M."/>
            <person name="Beakes G.W."/>
            <person name="Boore J.L."/>
            <person name="Busam D."/>
            <person name="Dumas B."/>
            <person name="Ferriera S."/>
            <person name="Fuerstenberg S.I."/>
            <person name="Gachon C.M."/>
            <person name="Gaulin E."/>
            <person name="Govers F."/>
            <person name="Grenville-Briggs L."/>
            <person name="Horner N."/>
            <person name="Hostetler J."/>
            <person name="Jiang R.H."/>
            <person name="Johnson J."/>
            <person name="Krajaejun T."/>
            <person name="Lin H."/>
            <person name="Meijer H.J."/>
            <person name="Moore B."/>
            <person name="Morris P."/>
            <person name="Phuntmart V."/>
            <person name="Puiu D."/>
            <person name="Shetty J."/>
            <person name="Stajich J.E."/>
            <person name="Tripathy S."/>
            <person name="Wawra S."/>
            <person name="van West P."/>
            <person name="Whitty B.R."/>
            <person name="Coutinho P.M."/>
            <person name="Henrissat B."/>
            <person name="Martin F."/>
            <person name="Thomas P.D."/>
            <person name="Tyler B.M."/>
            <person name="De Vries R.P."/>
            <person name="Kamoun S."/>
            <person name="Yandell M."/>
            <person name="Tisserat N."/>
            <person name="Buell C.R."/>
        </authorList>
    </citation>
    <scope>NUCLEOTIDE SEQUENCE</scope>
    <source>
        <strain evidence="4">DAOM:BR144</strain>
    </source>
</reference>
<evidence type="ECO:0000313" key="3">
    <source>
        <dbReference type="EnsemblProtists" id="PYU1_T013064"/>
    </source>
</evidence>
<feature type="compositionally biased region" description="Basic residues" evidence="2">
    <location>
        <begin position="84"/>
        <end position="94"/>
    </location>
</feature>
<feature type="repeat" description="ANK" evidence="1">
    <location>
        <begin position="174"/>
        <end position="206"/>
    </location>
</feature>
<evidence type="ECO:0000256" key="1">
    <source>
        <dbReference type="PROSITE-ProRule" id="PRU00023"/>
    </source>
</evidence>
<protein>
    <submittedName>
        <fullName evidence="3">Uncharacterized protein</fullName>
    </submittedName>
</protein>
<reference evidence="4" key="2">
    <citation type="submission" date="2010-04" db="EMBL/GenBank/DDBJ databases">
        <authorList>
            <person name="Buell R."/>
            <person name="Hamilton J."/>
            <person name="Hostetler J."/>
        </authorList>
    </citation>
    <scope>NUCLEOTIDE SEQUENCE [LARGE SCALE GENOMIC DNA]</scope>
    <source>
        <strain evidence="4">DAOM:BR144</strain>
    </source>
</reference>
<dbReference type="AlphaFoldDB" id="K3X765"/>
<dbReference type="EMBL" id="GL376570">
    <property type="status" value="NOT_ANNOTATED_CDS"/>
    <property type="molecule type" value="Genomic_DNA"/>
</dbReference>
<dbReference type="InterPro" id="IPR036770">
    <property type="entry name" value="Ankyrin_rpt-contain_sf"/>
</dbReference>
<accession>K3X765</accession>
<feature type="region of interest" description="Disordered" evidence="2">
    <location>
        <begin position="71"/>
        <end position="119"/>
    </location>
</feature>
<keyword evidence="1" id="KW-0040">ANK repeat</keyword>